<protein>
    <submittedName>
        <fullName evidence="3">Uncharacterized protein</fullName>
    </submittedName>
</protein>
<evidence type="ECO:0000256" key="2">
    <source>
        <dbReference type="SAM" id="SignalP"/>
    </source>
</evidence>
<dbReference type="EMBL" id="CM002927">
    <property type="protein sequence ID" value="KGN47469.1"/>
    <property type="molecule type" value="Genomic_DNA"/>
</dbReference>
<reference evidence="3 4" key="2">
    <citation type="journal article" date="2009" name="PLoS ONE">
        <title>An integrated genetic and cytogenetic map of the cucumber genome.</title>
        <authorList>
            <person name="Ren Y."/>
            <person name="Zhang Z."/>
            <person name="Liu J."/>
            <person name="Staub J.E."/>
            <person name="Han Y."/>
            <person name="Cheng Z."/>
            <person name="Li X."/>
            <person name="Lu J."/>
            <person name="Miao H."/>
            <person name="Kang H."/>
            <person name="Xie B."/>
            <person name="Gu X."/>
            <person name="Wang X."/>
            <person name="Du Y."/>
            <person name="Jin W."/>
            <person name="Huang S."/>
        </authorList>
    </citation>
    <scope>NUCLEOTIDE SEQUENCE [LARGE SCALE GENOMIC DNA]</scope>
    <source>
        <strain evidence="4">cv. 9930</strain>
    </source>
</reference>
<name>A0A0A0KF84_CUCSA</name>
<gene>
    <name evidence="3" type="ORF">Csa_6G337520</name>
</gene>
<feature type="region of interest" description="Disordered" evidence="1">
    <location>
        <begin position="33"/>
        <end position="84"/>
    </location>
</feature>
<dbReference type="AlphaFoldDB" id="A0A0A0KF84"/>
<evidence type="ECO:0000313" key="4">
    <source>
        <dbReference type="Proteomes" id="UP000029981"/>
    </source>
</evidence>
<organism evidence="3 4">
    <name type="scientific">Cucumis sativus</name>
    <name type="common">Cucumber</name>
    <dbReference type="NCBI Taxonomy" id="3659"/>
    <lineage>
        <taxon>Eukaryota</taxon>
        <taxon>Viridiplantae</taxon>
        <taxon>Streptophyta</taxon>
        <taxon>Embryophyta</taxon>
        <taxon>Tracheophyta</taxon>
        <taxon>Spermatophyta</taxon>
        <taxon>Magnoliopsida</taxon>
        <taxon>eudicotyledons</taxon>
        <taxon>Gunneridae</taxon>
        <taxon>Pentapetalae</taxon>
        <taxon>rosids</taxon>
        <taxon>fabids</taxon>
        <taxon>Cucurbitales</taxon>
        <taxon>Cucurbitaceae</taxon>
        <taxon>Benincaseae</taxon>
        <taxon>Cucumis</taxon>
    </lineage>
</organism>
<keyword evidence="4" id="KW-1185">Reference proteome</keyword>
<proteinExistence type="predicted"/>
<evidence type="ECO:0000256" key="1">
    <source>
        <dbReference type="SAM" id="MobiDB-lite"/>
    </source>
</evidence>
<dbReference type="Proteomes" id="UP000029981">
    <property type="component" value="Chromosome 6"/>
</dbReference>
<reference evidence="3 4" key="3">
    <citation type="journal article" date="2010" name="BMC Genomics">
        <title>Transcriptome sequencing and comparative analysis of cucumber flowers with different sex types.</title>
        <authorList>
            <person name="Guo S."/>
            <person name="Zheng Y."/>
            <person name="Joung J.G."/>
            <person name="Liu S."/>
            <person name="Zhang Z."/>
            <person name="Crasta O.R."/>
            <person name="Sobral B.W."/>
            <person name="Xu Y."/>
            <person name="Huang S."/>
            <person name="Fei Z."/>
        </authorList>
    </citation>
    <scope>NUCLEOTIDE SEQUENCE [LARGE SCALE GENOMIC DNA]</scope>
    <source>
        <strain evidence="4">cv. 9930</strain>
    </source>
</reference>
<feature type="chain" id="PRO_5001972137" evidence="2">
    <location>
        <begin position="29"/>
        <end position="84"/>
    </location>
</feature>
<dbReference type="Gramene" id="KGN47469">
    <property type="protein sequence ID" value="KGN47469"/>
    <property type="gene ID" value="Csa_6G337520"/>
</dbReference>
<reference evidence="3 4" key="1">
    <citation type="journal article" date="2009" name="Nat. Genet.">
        <title>The genome of the cucumber, Cucumis sativus L.</title>
        <authorList>
            <person name="Huang S."/>
            <person name="Li R."/>
            <person name="Zhang Z."/>
            <person name="Li L."/>
            <person name="Gu X."/>
            <person name="Fan W."/>
            <person name="Lucas W.J."/>
            <person name="Wang X."/>
            <person name="Xie B."/>
            <person name="Ni P."/>
            <person name="Ren Y."/>
            <person name="Zhu H."/>
            <person name="Li J."/>
            <person name="Lin K."/>
            <person name="Jin W."/>
            <person name="Fei Z."/>
            <person name="Li G."/>
            <person name="Staub J."/>
            <person name="Kilian A."/>
            <person name="van der Vossen E.A."/>
            <person name="Wu Y."/>
            <person name="Guo J."/>
            <person name="He J."/>
            <person name="Jia Z."/>
            <person name="Ren Y."/>
            <person name="Tian G."/>
            <person name="Lu Y."/>
            <person name="Ruan J."/>
            <person name="Qian W."/>
            <person name="Wang M."/>
            <person name="Huang Q."/>
            <person name="Li B."/>
            <person name="Xuan Z."/>
            <person name="Cao J."/>
            <person name="Asan"/>
            <person name="Wu Z."/>
            <person name="Zhang J."/>
            <person name="Cai Q."/>
            <person name="Bai Y."/>
            <person name="Zhao B."/>
            <person name="Han Y."/>
            <person name="Li Y."/>
            <person name="Li X."/>
            <person name="Wang S."/>
            <person name="Shi Q."/>
            <person name="Liu S."/>
            <person name="Cho W.K."/>
            <person name="Kim J.Y."/>
            <person name="Xu Y."/>
            <person name="Heller-Uszynska K."/>
            <person name="Miao H."/>
            <person name="Cheng Z."/>
            <person name="Zhang S."/>
            <person name="Wu J."/>
            <person name="Yang Y."/>
            <person name="Kang H."/>
            <person name="Li M."/>
            <person name="Liang H."/>
            <person name="Ren X."/>
            <person name="Shi Z."/>
            <person name="Wen M."/>
            <person name="Jian M."/>
            <person name="Yang H."/>
            <person name="Zhang G."/>
            <person name="Yang Z."/>
            <person name="Chen R."/>
            <person name="Liu S."/>
            <person name="Li J."/>
            <person name="Ma L."/>
            <person name="Liu H."/>
            <person name="Zhou Y."/>
            <person name="Zhao J."/>
            <person name="Fang X."/>
            <person name="Li G."/>
            <person name="Fang L."/>
            <person name="Li Y."/>
            <person name="Liu D."/>
            <person name="Zheng H."/>
            <person name="Zhang Y."/>
            <person name="Qin N."/>
            <person name="Li Z."/>
            <person name="Yang G."/>
            <person name="Yang S."/>
            <person name="Bolund L."/>
            <person name="Kristiansen K."/>
            <person name="Zheng H."/>
            <person name="Li S."/>
            <person name="Zhang X."/>
            <person name="Yang H."/>
            <person name="Wang J."/>
            <person name="Sun R."/>
            <person name="Zhang B."/>
            <person name="Jiang S."/>
            <person name="Wang J."/>
            <person name="Du Y."/>
            <person name="Li S."/>
        </authorList>
    </citation>
    <scope>NUCLEOTIDE SEQUENCE [LARGE SCALE GENOMIC DNA]</scope>
    <source>
        <strain evidence="4">cv. 9930</strain>
    </source>
</reference>
<sequence>MGSAKLPSFIFSLLIALIFLNLLSKFAAQNLHSSLPRPPANNKQFTEKPWESLLRPPSRPPSRPPGSDHQWPNQPIRISPPPPF</sequence>
<accession>A0A0A0KF84</accession>
<evidence type="ECO:0000313" key="3">
    <source>
        <dbReference type="EMBL" id="KGN47469.1"/>
    </source>
</evidence>
<keyword evidence="2" id="KW-0732">Signal</keyword>
<feature type="signal peptide" evidence="2">
    <location>
        <begin position="1"/>
        <end position="28"/>
    </location>
</feature>
<reference evidence="3 4" key="4">
    <citation type="journal article" date="2011" name="BMC Genomics">
        <title>RNA-Seq improves annotation of protein-coding genes in the cucumber genome.</title>
        <authorList>
            <person name="Li Z."/>
            <person name="Zhang Z."/>
            <person name="Yan P."/>
            <person name="Huang S."/>
            <person name="Fei Z."/>
            <person name="Lin K."/>
        </authorList>
    </citation>
    <scope>NUCLEOTIDE SEQUENCE [LARGE SCALE GENOMIC DNA]</scope>
    <source>
        <strain evidence="4">cv. 9930</strain>
    </source>
</reference>